<evidence type="ECO:0000313" key="2">
    <source>
        <dbReference type="EMBL" id="ASN04031.1"/>
    </source>
</evidence>
<dbReference type="SUPFAM" id="SSF109854">
    <property type="entry name" value="DinB/YfiT-like putative metalloenzymes"/>
    <property type="match status" value="1"/>
</dbReference>
<proteinExistence type="predicted"/>
<organism evidence="2 3">
    <name type="scientific">Virgibacillus necropolis</name>
    <dbReference type="NCBI Taxonomy" id="163877"/>
    <lineage>
        <taxon>Bacteria</taxon>
        <taxon>Bacillati</taxon>
        <taxon>Bacillota</taxon>
        <taxon>Bacilli</taxon>
        <taxon>Bacillales</taxon>
        <taxon>Bacillaceae</taxon>
        <taxon>Virgibacillus</taxon>
    </lineage>
</organism>
<dbReference type="OrthoDB" id="4295522at2"/>
<protein>
    <submittedName>
        <fullName evidence="2">Formate dehydrogenase</fullName>
    </submittedName>
</protein>
<dbReference type="InterPro" id="IPR024775">
    <property type="entry name" value="DinB-like"/>
</dbReference>
<dbReference type="RefSeq" id="WP_089530601.1">
    <property type="nucleotide sequence ID" value="NZ_CP022437.1"/>
</dbReference>
<dbReference type="EMBL" id="CP022437">
    <property type="protein sequence ID" value="ASN04031.1"/>
    <property type="molecule type" value="Genomic_DNA"/>
</dbReference>
<dbReference type="Gene3D" id="1.20.120.450">
    <property type="entry name" value="dinb family like domain"/>
    <property type="match status" value="1"/>
</dbReference>
<sequence length="150" mass="17168">MPNLFNLTRNSFSTFVKDLDEKTADIQPEQFNNNIHWHVGHVLVTAEALLFGHASQSANFLEEFNELFKSGTKPANWTGEVPTISVLVNHLEEQQTRINELSDEFFKQDLPYTLPFGNFKTYGDIVDMLIMHENEHLGKMKAMKQVVEAA</sequence>
<evidence type="ECO:0000259" key="1">
    <source>
        <dbReference type="Pfam" id="PF12867"/>
    </source>
</evidence>
<gene>
    <name evidence="2" type="ORF">CFK40_02960</name>
</gene>
<dbReference type="AlphaFoldDB" id="A0A221M8S3"/>
<dbReference type="KEGG" id="vne:CFK40_02960"/>
<keyword evidence="3" id="KW-1185">Reference proteome</keyword>
<dbReference type="InterPro" id="IPR034660">
    <property type="entry name" value="DinB/YfiT-like"/>
</dbReference>
<reference evidence="2 3" key="1">
    <citation type="journal article" date="2003" name="Int. J. Syst. Evol. Microbiol.">
        <title>Virgibacillus carmonensis sp. nov., Virgibacillus necropolis sp. nov. and Virgibacillus picturae sp. nov., three novel species isolated from deteriorated mural paintings, transfer of the species of the genus salibacillus to Virgibacillus, as Virgibacillus marismortui comb. nov. and Virgibacillus salexigens comb. nov., and emended description of the genus Virgibacillus.</title>
        <authorList>
            <person name="Heyrman J."/>
            <person name="Logan N.A."/>
            <person name="Busse H.J."/>
            <person name="Balcaen A."/>
            <person name="Lebbe L."/>
            <person name="Rodriguez-Diaz M."/>
            <person name="Swings J."/>
            <person name="De Vos P."/>
        </authorList>
    </citation>
    <scope>NUCLEOTIDE SEQUENCE [LARGE SCALE GENOMIC DNA]</scope>
    <source>
        <strain evidence="2 3">LMG 19488</strain>
    </source>
</reference>
<feature type="domain" description="DinB-like" evidence="1">
    <location>
        <begin position="5"/>
        <end position="138"/>
    </location>
</feature>
<evidence type="ECO:0000313" key="3">
    <source>
        <dbReference type="Proteomes" id="UP000204391"/>
    </source>
</evidence>
<accession>A0A221M8S3</accession>
<dbReference type="Proteomes" id="UP000204391">
    <property type="component" value="Chromosome"/>
</dbReference>
<name>A0A221M8S3_9BACI</name>
<dbReference type="Pfam" id="PF12867">
    <property type="entry name" value="DinB_2"/>
    <property type="match status" value="1"/>
</dbReference>